<reference evidence="12" key="1">
    <citation type="journal article" date="2019" name="Int. J. Syst. Evol. Microbiol.">
        <title>The Global Catalogue of Microorganisms (GCM) 10K type strain sequencing project: providing services to taxonomists for standard genome sequencing and annotation.</title>
        <authorList>
            <consortium name="The Broad Institute Genomics Platform"/>
            <consortium name="The Broad Institute Genome Sequencing Center for Infectious Disease"/>
            <person name="Wu L."/>
            <person name="Ma J."/>
        </authorList>
    </citation>
    <scope>NUCLEOTIDE SEQUENCE [LARGE SCALE GENOMIC DNA]</scope>
    <source>
        <strain evidence="12">CGMCC 1.15043</strain>
    </source>
</reference>
<evidence type="ECO:0000256" key="6">
    <source>
        <dbReference type="PROSITE-ProRule" id="PRU00552"/>
    </source>
</evidence>
<evidence type="ECO:0000256" key="2">
    <source>
        <dbReference type="ARBA" id="ARBA00022801"/>
    </source>
</evidence>
<keyword evidence="2" id="KW-0378">Hydrolase</keyword>
<dbReference type="CDD" id="cd18787">
    <property type="entry name" value="SF2_C_DEAD"/>
    <property type="match status" value="1"/>
</dbReference>
<evidence type="ECO:0000313" key="11">
    <source>
        <dbReference type="EMBL" id="GFZ90871.1"/>
    </source>
</evidence>
<dbReference type="PROSITE" id="PS51195">
    <property type="entry name" value="Q_MOTIF"/>
    <property type="match status" value="1"/>
</dbReference>
<dbReference type="InterPro" id="IPR014001">
    <property type="entry name" value="Helicase_ATP-bd"/>
</dbReference>
<dbReference type="Pfam" id="PF00271">
    <property type="entry name" value="Helicase_C"/>
    <property type="match status" value="1"/>
</dbReference>
<accession>A0ABQ1EXW8</accession>
<keyword evidence="4" id="KW-0067">ATP-binding</keyword>
<dbReference type="InterPro" id="IPR044742">
    <property type="entry name" value="DEAD/DEAH_RhlB"/>
</dbReference>
<dbReference type="InterPro" id="IPR014014">
    <property type="entry name" value="RNA_helicase_DEAD_Q_motif"/>
</dbReference>
<evidence type="ECO:0008006" key="13">
    <source>
        <dbReference type="Google" id="ProtNLM"/>
    </source>
</evidence>
<dbReference type="InterPro" id="IPR050079">
    <property type="entry name" value="DEAD_box_RNA_helicase"/>
</dbReference>
<dbReference type="InterPro" id="IPR011545">
    <property type="entry name" value="DEAD/DEAH_box_helicase_dom"/>
</dbReference>
<dbReference type="PANTHER" id="PTHR47959:SF1">
    <property type="entry name" value="ATP-DEPENDENT RNA HELICASE DBPA"/>
    <property type="match status" value="1"/>
</dbReference>
<evidence type="ECO:0000313" key="12">
    <source>
        <dbReference type="Proteomes" id="UP000615455"/>
    </source>
</evidence>
<evidence type="ECO:0000256" key="7">
    <source>
        <dbReference type="SAM" id="MobiDB-lite"/>
    </source>
</evidence>
<keyword evidence="3" id="KW-0347">Helicase</keyword>
<feature type="compositionally biased region" description="Basic and acidic residues" evidence="7">
    <location>
        <begin position="526"/>
        <end position="548"/>
    </location>
</feature>
<dbReference type="PROSITE" id="PS51194">
    <property type="entry name" value="HELICASE_CTER"/>
    <property type="match status" value="1"/>
</dbReference>
<feature type="domain" description="Helicase ATP-binding" evidence="8">
    <location>
        <begin position="51"/>
        <end position="221"/>
    </location>
</feature>
<dbReference type="PROSITE" id="PS51192">
    <property type="entry name" value="HELICASE_ATP_BIND_1"/>
    <property type="match status" value="1"/>
</dbReference>
<name>A0ABQ1EXW8_9BACL</name>
<dbReference type="SMART" id="SM00487">
    <property type="entry name" value="DEXDc"/>
    <property type="match status" value="1"/>
</dbReference>
<protein>
    <recommendedName>
        <fullName evidence="13">DEAD/DEAH box helicase</fullName>
    </recommendedName>
</protein>
<feature type="compositionally biased region" description="Basic and acidic residues" evidence="7">
    <location>
        <begin position="577"/>
        <end position="592"/>
    </location>
</feature>
<feature type="compositionally biased region" description="Gly residues" evidence="7">
    <location>
        <begin position="688"/>
        <end position="710"/>
    </location>
</feature>
<evidence type="ECO:0000259" key="9">
    <source>
        <dbReference type="PROSITE" id="PS51194"/>
    </source>
</evidence>
<evidence type="ECO:0000256" key="5">
    <source>
        <dbReference type="ARBA" id="ARBA00038437"/>
    </source>
</evidence>
<comment type="similarity">
    <text evidence="5">Belongs to the DEAD box helicase family.</text>
</comment>
<evidence type="ECO:0000259" key="10">
    <source>
        <dbReference type="PROSITE" id="PS51195"/>
    </source>
</evidence>
<organism evidence="11 12">
    <name type="scientific">Paenibacillus marchantiophytorum</name>
    <dbReference type="NCBI Taxonomy" id="1619310"/>
    <lineage>
        <taxon>Bacteria</taxon>
        <taxon>Bacillati</taxon>
        <taxon>Bacillota</taxon>
        <taxon>Bacilli</taxon>
        <taxon>Bacillales</taxon>
        <taxon>Paenibacillaceae</taxon>
        <taxon>Paenibacillus</taxon>
    </lineage>
</organism>
<gene>
    <name evidence="11" type="ORF">GCM10008018_41500</name>
</gene>
<dbReference type="CDD" id="cd00268">
    <property type="entry name" value="DEADc"/>
    <property type="match status" value="1"/>
</dbReference>
<evidence type="ECO:0000256" key="1">
    <source>
        <dbReference type="ARBA" id="ARBA00022741"/>
    </source>
</evidence>
<keyword evidence="12" id="KW-1185">Reference proteome</keyword>
<sequence length="710" mass="75231">MTKVPILSRKKGAGQFTMSNGFASLGIRDRLVQVLQAEGVVEPTPIQREAIPVLLKGTDVIAQAQTGTGKTLAFVLPILETIDVESSDVQALILTPTRELAIQISNELKTLVPVTGAKVLAAYGGQDVEKQLRKLQGNIHIVVGTPGRLLDHLRRGSINFYKLKILVLDEADQMLHMGFLHEVKDIIAQCSPYRQTLLFSATMPEQVMNLSKAYMKEAKEIKIQSKQVTLAEIEQILVPTTDRQKQDALIAAIKQYKPYLAMIFCRTKAKAIALNEVLQEIGLMSDELHGDLSQAKREQVMKRFREGRIELLVATDIAARGLDVEGVTHIFNFDVPQDAESYIHRIGRTGRAGESGVAVTFATPRDMDTIELIEKGIKMSLRGGELGQRRVRSNSEDNFESEGKGSARRSGNAPARGGRGERSGASSEQRGGRGRSGGRADRANVQYGGARSSSGARGDKFGSRSDAPGVNRTGARPAKVNSERNPNTWGRAVAKEPAITQAGTGRGDNMSAAKARVTKSYGSGGDAERAPRTAGRADGKRSAPHGDKSYSPYNKYAGTGRDDAASASRTIRGGGKGRGDSAPRGDSAERGARGAAPRGDNFGARGSAPRGDNFGARGSAPRGDNFGARGSAPRGDNFGARGSAPRGDRPSATRGGQSGGERAGGARERGASFGARSSAPRSDRSGSPRGGQSGGSRGSAPRGGGRGGKR</sequence>
<dbReference type="PANTHER" id="PTHR47959">
    <property type="entry name" value="ATP-DEPENDENT RNA HELICASE RHLE-RELATED"/>
    <property type="match status" value="1"/>
</dbReference>
<dbReference type="Proteomes" id="UP000615455">
    <property type="component" value="Unassembled WGS sequence"/>
</dbReference>
<dbReference type="Pfam" id="PF00270">
    <property type="entry name" value="DEAD"/>
    <property type="match status" value="1"/>
</dbReference>
<feature type="compositionally biased region" description="Low complexity" evidence="7">
    <location>
        <begin position="671"/>
        <end position="680"/>
    </location>
</feature>
<evidence type="ECO:0000259" key="8">
    <source>
        <dbReference type="PROSITE" id="PS51192"/>
    </source>
</evidence>
<dbReference type="InterPro" id="IPR001650">
    <property type="entry name" value="Helicase_C-like"/>
</dbReference>
<evidence type="ECO:0000256" key="3">
    <source>
        <dbReference type="ARBA" id="ARBA00022806"/>
    </source>
</evidence>
<feature type="domain" description="DEAD-box RNA helicase Q" evidence="10">
    <location>
        <begin position="20"/>
        <end position="48"/>
    </location>
</feature>
<dbReference type="InterPro" id="IPR027417">
    <property type="entry name" value="P-loop_NTPase"/>
</dbReference>
<dbReference type="Gene3D" id="3.40.50.300">
    <property type="entry name" value="P-loop containing nucleotide triphosphate hydrolases"/>
    <property type="match status" value="2"/>
</dbReference>
<dbReference type="SUPFAM" id="SSF52540">
    <property type="entry name" value="P-loop containing nucleoside triphosphate hydrolases"/>
    <property type="match status" value="1"/>
</dbReference>
<dbReference type="SMART" id="SM00490">
    <property type="entry name" value="HELICc"/>
    <property type="match status" value="1"/>
</dbReference>
<feature type="domain" description="Helicase C-terminal" evidence="9">
    <location>
        <begin position="252"/>
        <end position="392"/>
    </location>
</feature>
<evidence type="ECO:0000256" key="4">
    <source>
        <dbReference type="ARBA" id="ARBA00022840"/>
    </source>
</evidence>
<proteinExistence type="inferred from homology"/>
<dbReference type="RefSeq" id="WP_229757747.1">
    <property type="nucleotide sequence ID" value="NZ_BMHE01000023.1"/>
</dbReference>
<comment type="caution">
    <text evidence="11">The sequence shown here is derived from an EMBL/GenBank/DDBJ whole genome shotgun (WGS) entry which is preliminary data.</text>
</comment>
<feature type="short sequence motif" description="Q motif" evidence="6">
    <location>
        <begin position="20"/>
        <end position="48"/>
    </location>
</feature>
<feature type="region of interest" description="Disordered" evidence="7">
    <location>
        <begin position="384"/>
        <end position="710"/>
    </location>
</feature>
<dbReference type="EMBL" id="BMHE01000023">
    <property type="protein sequence ID" value="GFZ90871.1"/>
    <property type="molecule type" value="Genomic_DNA"/>
</dbReference>
<keyword evidence="1" id="KW-0547">Nucleotide-binding</keyword>